<reference evidence="1 2" key="1">
    <citation type="journal article" date="2021" name="Hortic Res">
        <title>The domestication of Cucurbita argyrosperma as revealed by the genome of its wild relative.</title>
        <authorList>
            <person name="Barrera-Redondo J."/>
            <person name="Sanchez-de la Vega G."/>
            <person name="Aguirre-Liguori J.A."/>
            <person name="Castellanos-Morales G."/>
            <person name="Gutierrez-Guerrero Y.T."/>
            <person name="Aguirre-Dugua X."/>
            <person name="Aguirre-Planter E."/>
            <person name="Tenaillon M.I."/>
            <person name="Lira-Saade R."/>
            <person name="Eguiarte L.E."/>
        </authorList>
    </citation>
    <scope>NUCLEOTIDE SEQUENCE [LARGE SCALE GENOMIC DNA]</scope>
    <source>
        <strain evidence="1">JBR-2021</strain>
    </source>
</reference>
<evidence type="ECO:0000313" key="2">
    <source>
        <dbReference type="Proteomes" id="UP000685013"/>
    </source>
</evidence>
<feature type="non-terminal residue" evidence="1">
    <location>
        <position position="1"/>
    </location>
</feature>
<keyword evidence="2" id="KW-1185">Reference proteome</keyword>
<comment type="caution">
    <text evidence="1">The sequence shown here is derived from an EMBL/GenBank/DDBJ whole genome shotgun (WGS) entry which is preliminary data.</text>
</comment>
<protein>
    <submittedName>
        <fullName evidence="1">Uncharacterized protein</fullName>
    </submittedName>
</protein>
<name>A0AAV6NSX9_9ROSI</name>
<dbReference type="Proteomes" id="UP000685013">
    <property type="component" value="Chromosome 4"/>
</dbReference>
<proteinExistence type="predicted"/>
<dbReference type="EMBL" id="JAGKQH010000004">
    <property type="protein sequence ID" value="KAG6601825.1"/>
    <property type="molecule type" value="Genomic_DNA"/>
</dbReference>
<gene>
    <name evidence="1" type="ORF">SDJN03_07058</name>
</gene>
<organism evidence="1 2">
    <name type="scientific">Cucurbita argyrosperma subsp. sororia</name>
    <dbReference type="NCBI Taxonomy" id="37648"/>
    <lineage>
        <taxon>Eukaryota</taxon>
        <taxon>Viridiplantae</taxon>
        <taxon>Streptophyta</taxon>
        <taxon>Embryophyta</taxon>
        <taxon>Tracheophyta</taxon>
        <taxon>Spermatophyta</taxon>
        <taxon>Magnoliopsida</taxon>
        <taxon>eudicotyledons</taxon>
        <taxon>Gunneridae</taxon>
        <taxon>Pentapetalae</taxon>
        <taxon>rosids</taxon>
        <taxon>fabids</taxon>
        <taxon>Cucurbitales</taxon>
        <taxon>Cucurbitaceae</taxon>
        <taxon>Cucurbiteae</taxon>
        <taxon>Cucurbita</taxon>
    </lineage>
</organism>
<evidence type="ECO:0000313" key="1">
    <source>
        <dbReference type="EMBL" id="KAG6601825.1"/>
    </source>
</evidence>
<accession>A0AAV6NSX9</accession>
<sequence>MLDHNFQHVASNYNSVPYSINKTTPEVTSFRVLDEIQFLDIHQADVAQQLEAMEFSGTSEGIQLMSKNIDLPDSTNLDNIGVNFGNEGSQRQLAKI</sequence>
<dbReference type="AlphaFoldDB" id="A0AAV6NSX9"/>